<dbReference type="Pfam" id="PF01292">
    <property type="entry name" value="Ni_hydr_CYTB"/>
    <property type="match status" value="1"/>
</dbReference>
<dbReference type="InterPro" id="IPR011577">
    <property type="entry name" value="Cyt_b561_bac/Ni-Hgenase"/>
</dbReference>
<name>A0ABS8XMJ0_9BURK</name>
<feature type="transmembrane region" description="Helical" evidence="6">
    <location>
        <begin position="130"/>
        <end position="152"/>
    </location>
</feature>
<evidence type="ECO:0000256" key="6">
    <source>
        <dbReference type="SAM" id="Phobius"/>
    </source>
</evidence>
<evidence type="ECO:0000256" key="4">
    <source>
        <dbReference type="ARBA" id="ARBA00022989"/>
    </source>
</evidence>
<evidence type="ECO:0000313" key="9">
    <source>
        <dbReference type="Proteomes" id="UP001200741"/>
    </source>
</evidence>
<dbReference type="PANTHER" id="PTHR30485">
    <property type="entry name" value="NI/FE-HYDROGENASE 1 B-TYPE CYTOCHROME SUBUNIT"/>
    <property type="match status" value="1"/>
</dbReference>
<accession>A0ABS8XMJ0</accession>
<feature type="transmembrane region" description="Helical" evidence="6">
    <location>
        <begin position="185"/>
        <end position="202"/>
    </location>
</feature>
<evidence type="ECO:0000256" key="1">
    <source>
        <dbReference type="ARBA" id="ARBA00004651"/>
    </source>
</evidence>
<protein>
    <submittedName>
        <fullName evidence="8">Cytochrome b/b6 domain-containing protein</fullName>
    </submittedName>
</protein>
<comment type="caution">
    <text evidence="8">The sequence shown here is derived from an EMBL/GenBank/DDBJ whole genome shotgun (WGS) entry which is preliminary data.</text>
</comment>
<keyword evidence="2" id="KW-1003">Cell membrane</keyword>
<gene>
    <name evidence="8" type="ORF">LXT13_05965</name>
</gene>
<evidence type="ECO:0000259" key="7">
    <source>
        <dbReference type="Pfam" id="PF01292"/>
    </source>
</evidence>
<dbReference type="EMBL" id="JAJTWU010000002">
    <property type="protein sequence ID" value="MCE4553997.1"/>
    <property type="molecule type" value="Genomic_DNA"/>
</dbReference>
<dbReference type="InterPro" id="IPR051542">
    <property type="entry name" value="Hydrogenase_cytochrome"/>
</dbReference>
<keyword evidence="3 6" id="KW-0812">Transmembrane</keyword>
<dbReference type="Gene3D" id="1.20.950.20">
    <property type="entry name" value="Transmembrane di-heme cytochromes, Chain C"/>
    <property type="match status" value="1"/>
</dbReference>
<feature type="transmembrane region" description="Helical" evidence="6">
    <location>
        <begin position="223"/>
        <end position="245"/>
    </location>
</feature>
<dbReference type="Proteomes" id="UP001200741">
    <property type="component" value="Unassembled WGS sequence"/>
</dbReference>
<dbReference type="PANTHER" id="PTHR30485:SF2">
    <property type="entry name" value="BLL0597 PROTEIN"/>
    <property type="match status" value="1"/>
</dbReference>
<dbReference type="RefSeq" id="WP_233370775.1">
    <property type="nucleotide sequence ID" value="NZ_JAJTWU010000002.1"/>
</dbReference>
<reference evidence="8 9" key="1">
    <citation type="submission" date="2021-12" db="EMBL/GenBank/DDBJ databases">
        <title>Genome seq of P8.</title>
        <authorList>
            <person name="Seo T."/>
        </authorList>
    </citation>
    <scope>NUCLEOTIDE SEQUENCE [LARGE SCALE GENOMIC DNA]</scope>
    <source>
        <strain evidence="8 9">P8</strain>
    </source>
</reference>
<feature type="transmembrane region" description="Helical" evidence="6">
    <location>
        <begin position="51"/>
        <end position="74"/>
    </location>
</feature>
<keyword evidence="4 6" id="KW-1133">Transmembrane helix</keyword>
<feature type="transmembrane region" description="Helical" evidence="6">
    <location>
        <begin position="80"/>
        <end position="97"/>
    </location>
</feature>
<evidence type="ECO:0000256" key="2">
    <source>
        <dbReference type="ARBA" id="ARBA00022475"/>
    </source>
</evidence>
<sequence length="246" mass="26402">MSQQPASLEATLDTGPLDAAAVAAPRAPHRVKPSAVAALPRVLVWDLPLRVFHWALVVLVSAAIATGLAGGPWMAWHGRAGQAIAGLLVFRLTWGLWGTRYARFRQFLPTPSRVWAYLQGRWQGHGHNPLGALSVLAVLVLLLLQVGTGLFGNDEISFTGPWSGWVDEDTSLRLTGWHKFAAKALYAWLGLHVLAIAVYGLWLRRPLLQAMVTGRAPGAVPAAAGRVSIVLLLVSVGLGVALQLLF</sequence>
<organism evidence="8 9">
    <name type="scientific">Pelomonas cellulosilytica</name>
    <dbReference type="NCBI Taxonomy" id="2906762"/>
    <lineage>
        <taxon>Bacteria</taxon>
        <taxon>Pseudomonadati</taxon>
        <taxon>Pseudomonadota</taxon>
        <taxon>Betaproteobacteria</taxon>
        <taxon>Burkholderiales</taxon>
        <taxon>Sphaerotilaceae</taxon>
        <taxon>Roseateles</taxon>
    </lineage>
</organism>
<evidence type="ECO:0000256" key="3">
    <source>
        <dbReference type="ARBA" id="ARBA00022692"/>
    </source>
</evidence>
<feature type="domain" description="Cytochrome b561 bacterial/Ni-hydrogenase" evidence="7">
    <location>
        <begin position="44"/>
        <end position="214"/>
    </location>
</feature>
<comment type="subcellular location">
    <subcellularLocation>
        <location evidence="1">Cell membrane</location>
        <topology evidence="1">Multi-pass membrane protein</topology>
    </subcellularLocation>
</comment>
<evidence type="ECO:0000313" key="8">
    <source>
        <dbReference type="EMBL" id="MCE4553997.1"/>
    </source>
</evidence>
<dbReference type="SUPFAM" id="SSF81342">
    <property type="entry name" value="Transmembrane di-heme cytochromes"/>
    <property type="match status" value="1"/>
</dbReference>
<evidence type="ECO:0000256" key="5">
    <source>
        <dbReference type="ARBA" id="ARBA00023136"/>
    </source>
</evidence>
<dbReference type="InterPro" id="IPR016174">
    <property type="entry name" value="Di-haem_cyt_TM"/>
</dbReference>
<proteinExistence type="predicted"/>
<keyword evidence="5 6" id="KW-0472">Membrane</keyword>
<keyword evidence="9" id="KW-1185">Reference proteome</keyword>